<dbReference type="InParanoid" id="A0A2P6N0Z5"/>
<keyword evidence="1" id="KW-1133">Transmembrane helix</keyword>
<dbReference type="FunCoup" id="A0A2P6N0Z5">
    <property type="interactions" value="10"/>
</dbReference>
<dbReference type="Proteomes" id="UP000241769">
    <property type="component" value="Unassembled WGS sequence"/>
</dbReference>
<proteinExistence type="predicted"/>
<reference evidence="2 3" key="1">
    <citation type="journal article" date="2018" name="Genome Biol. Evol.">
        <title>Multiple Roots of Fruiting Body Formation in Amoebozoa.</title>
        <authorList>
            <person name="Hillmann F."/>
            <person name="Forbes G."/>
            <person name="Novohradska S."/>
            <person name="Ferling I."/>
            <person name="Riege K."/>
            <person name="Groth M."/>
            <person name="Westermann M."/>
            <person name="Marz M."/>
            <person name="Spaller T."/>
            <person name="Winckler T."/>
            <person name="Schaap P."/>
            <person name="Glockner G."/>
        </authorList>
    </citation>
    <scope>NUCLEOTIDE SEQUENCE [LARGE SCALE GENOMIC DNA]</scope>
    <source>
        <strain evidence="2 3">Jena</strain>
    </source>
</reference>
<organism evidence="2 3">
    <name type="scientific">Planoprotostelium fungivorum</name>
    <dbReference type="NCBI Taxonomy" id="1890364"/>
    <lineage>
        <taxon>Eukaryota</taxon>
        <taxon>Amoebozoa</taxon>
        <taxon>Evosea</taxon>
        <taxon>Variosea</taxon>
        <taxon>Cavosteliida</taxon>
        <taxon>Cavosteliaceae</taxon>
        <taxon>Planoprotostelium</taxon>
    </lineage>
</organism>
<feature type="transmembrane region" description="Helical" evidence="1">
    <location>
        <begin position="19"/>
        <end position="40"/>
    </location>
</feature>
<dbReference type="AlphaFoldDB" id="A0A2P6N0Z5"/>
<accession>A0A2P6N0Z5</accession>
<evidence type="ECO:0000313" key="2">
    <source>
        <dbReference type="EMBL" id="PRP77603.1"/>
    </source>
</evidence>
<keyword evidence="1" id="KW-0812">Transmembrane</keyword>
<feature type="transmembrane region" description="Helical" evidence="1">
    <location>
        <begin position="52"/>
        <end position="68"/>
    </location>
</feature>
<name>A0A2P6N0Z5_9EUKA</name>
<evidence type="ECO:0000313" key="3">
    <source>
        <dbReference type="Proteomes" id="UP000241769"/>
    </source>
</evidence>
<comment type="caution">
    <text evidence="2">The sequence shown here is derived from an EMBL/GenBank/DDBJ whole genome shotgun (WGS) entry which is preliminary data.</text>
</comment>
<protein>
    <submittedName>
        <fullName evidence="2">Uncharacterized protein</fullName>
    </submittedName>
</protein>
<dbReference type="EMBL" id="MDYQ01000257">
    <property type="protein sequence ID" value="PRP77603.1"/>
    <property type="molecule type" value="Genomic_DNA"/>
</dbReference>
<keyword evidence="3" id="KW-1185">Reference proteome</keyword>
<keyword evidence="1" id="KW-0472">Membrane</keyword>
<gene>
    <name evidence="2" type="ORF">PROFUN_00464</name>
</gene>
<sequence>MAEVAHLFYRIDRRISTPLFMKIFIVAEMITSIVLCVIAGLDRSTEITDGVWFYILNLILLSFGMWALHTQRPIPSVIVSLSEKLVVTISVSRCSHVLRDRERIFDRSLLQQQGIDCNGIESYYRKALNRNAALIAVQAVTYHPVTTFVHNIFKRRTKIEQLSLSNHVQ</sequence>
<evidence type="ECO:0000256" key="1">
    <source>
        <dbReference type="SAM" id="Phobius"/>
    </source>
</evidence>